<dbReference type="EMBL" id="DF973285">
    <property type="protein sequence ID" value="GAU24147.1"/>
    <property type="molecule type" value="Genomic_DNA"/>
</dbReference>
<organism evidence="3 4">
    <name type="scientific">Trifolium subterraneum</name>
    <name type="common">Subterranean clover</name>
    <dbReference type="NCBI Taxonomy" id="3900"/>
    <lineage>
        <taxon>Eukaryota</taxon>
        <taxon>Viridiplantae</taxon>
        <taxon>Streptophyta</taxon>
        <taxon>Embryophyta</taxon>
        <taxon>Tracheophyta</taxon>
        <taxon>Spermatophyta</taxon>
        <taxon>Magnoliopsida</taxon>
        <taxon>eudicotyledons</taxon>
        <taxon>Gunneridae</taxon>
        <taxon>Pentapetalae</taxon>
        <taxon>rosids</taxon>
        <taxon>fabids</taxon>
        <taxon>Fabales</taxon>
        <taxon>Fabaceae</taxon>
        <taxon>Papilionoideae</taxon>
        <taxon>50 kb inversion clade</taxon>
        <taxon>NPAAA clade</taxon>
        <taxon>Hologalegina</taxon>
        <taxon>IRL clade</taxon>
        <taxon>Trifolieae</taxon>
        <taxon>Trifolium</taxon>
    </lineage>
</organism>
<keyword evidence="1" id="KW-0175">Coiled coil</keyword>
<gene>
    <name evidence="3" type="ORF">TSUD_83820</name>
</gene>
<evidence type="ECO:0000313" key="3">
    <source>
        <dbReference type="EMBL" id="GAU24147.1"/>
    </source>
</evidence>
<accession>A0A2Z6N4Q7</accession>
<feature type="region of interest" description="Disordered" evidence="2">
    <location>
        <begin position="65"/>
        <end position="104"/>
    </location>
</feature>
<name>A0A2Z6N4Q7_TRISU</name>
<reference evidence="4" key="1">
    <citation type="journal article" date="2017" name="Front. Plant Sci.">
        <title>Climate Clever Clovers: New Paradigm to Reduce the Environmental Footprint of Ruminants by Breeding Low Methanogenic Forages Utilizing Haplotype Variation.</title>
        <authorList>
            <person name="Kaur P."/>
            <person name="Appels R."/>
            <person name="Bayer P.E."/>
            <person name="Keeble-Gagnere G."/>
            <person name="Wang J."/>
            <person name="Hirakawa H."/>
            <person name="Shirasawa K."/>
            <person name="Vercoe P."/>
            <person name="Stefanova K."/>
            <person name="Durmic Z."/>
            <person name="Nichols P."/>
            <person name="Revell C."/>
            <person name="Isobe S.N."/>
            <person name="Edwards D."/>
            <person name="Erskine W."/>
        </authorList>
    </citation>
    <scope>NUCLEOTIDE SEQUENCE [LARGE SCALE GENOMIC DNA]</scope>
    <source>
        <strain evidence="4">cv. Daliak</strain>
    </source>
</reference>
<evidence type="ECO:0008006" key="5">
    <source>
        <dbReference type="Google" id="ProtNLM"/>
    </source>
</evidence>
<protein>
    <recommendedName>
        <fullName evidence="5">BZIP domain-containing protein</fullName>
    </recommendedName>
</protein>
<keyword evidence="4" id="KW-1185">Reference proteome</keyword>
<dbReference type="AlphaFoldDB" id="A0A2Z6N4Q7"/>
<proteinExistence type="predicted"/>
<evidence type="ECO:0000256" key="1">
    <source>
        <dbReference type="SAM" id="Coils"/>
    </source>
</evidence>
<feature type="compositionally biased region" description="Basic and acidic residues" evidence="2">
    <location>
        <begin position="70"/>
        <end position="104"/>
    </location>
</feature>
<feature type="region of interest" description="Disordered" evidence="2">
    <location>
        <begin position="1"/>
        <end position="33"/>
    </location>
</feature>
<dbReference type="OrthoDB" id="644067at2759"/>
<evidence type="ECO:0000313" key="4">
    <source>
        <dbReference type="Proteomes" id="UP000242715"/>
    </source>
</evidence>
<feature type="coiled-coil region" evidence="1">
    <location>
        <begin position="132"/>
        <end position="159"/>
    </location>
</feature>
<sequence length="182" mass="20251">MDKILKHTDPSAMDATSKEQEQQEHQLTNTNTSIDNVTLADFTASAGAVPTPLFPQQYPSSLQVTTGKQKAVEETLEPDKAAQKQEKIIKNRESAKSRESKKVLEEKVQLDTAALPKQKGTAKRREYNASYREKKKARVTELVNTAKDLEIELERLSVQIHATGISVAERSSLNGLELSTIF</sequence>
<evidence type="ECO:0000256" key="2">
    <source>
        <dbReference type="SAM" id="MobiDB-lite"/>
    </source>
</evidence>
<dbReference type="Proteomes" id="UP000242715">
    <property type="component" value="Unassembled WGS sequence"/>
</dbReference>